<dbReference type="GeneID" id="78363254"/>
<gene>
    <name evidence="3" type="ORF">ADH67_01790</name>
</gene>
<dbReference type="SUPFAM" id="SSF47413">
    <property type="entry name" value="lambda repressor-like DNA-binding domains"/>
    <property type="match status" value="1"/>
</dbReference>
<evidence type="ECO:0000313" key="3">
    <source>
        <dbReference type="EMBL" id="OXE51052.1"/>
    </source>
</evidence>
<organism evidence="3 4">
    <name type="scientific">Turicimonas muris</name>
    <dbReference type="NCBI Taxonomy" id="1796652"/>
    <lineage>
        <taxon>Bacteria</taxon>
        <taxon>Pseudomonadati</taxon>
        <taxon>Pseudomonadota</taxon>
        <taxon>Betaproteobacteria</taxon>
        <taxon>Burkholderiales</taxon>
        <taxon>Sutterellaceae</taxon>
        <taxon>Turicimonas</taxon>
    </lineage>
</organism>
<dbReference type="SMART" id="SM00530">
    <property type="entry name" value="HTH_XRE"/>
    <property type="match status" value="1"/>
</dbReference>
<proteinExistence type="predicted"/>
<dbReference type="Gene3D" id="1.10.260.40">
    <property type="entry name" value="lambda repressor-like DNA-binding domains"/>
    <property type="match status" value="1"/>
</dbReference>
<name>A0A227KRD2_9BURK</name>
<evidence type="ECO:0000256" key="1">
    <source>
        <dbReference type="ARBA" id="ARBA00023125"/>
    </source>
</evidence>
<keyword evidence="1" id="KW-0238">DNA-binding</keyword>
<keyword evidence="4" id="KW-1185">Reference proteome</keyword>
<evidence type="ECO:0000313" key="4">
    <source>
        <dbReference type="Proteomes" id="UP000214610"/>
    </source>
</evidence>
<evidence type="ECO:0000259" key="2">
    <source>
        <dbReference type="PROSITE" id="PS50943"/>
    </source>
</evidence>
<dbReference type="NCBIfam" id="TIGR02607">
    <property type="entry name" value="antidote_HigA"/>
    <property type="match status" value="1"/>
</dbReference>
<sequence>MAKMFNPPHPGRIVKSAMESLGLSARKFAANLGVSPATVTRLVKGEIAISPEMAVKLSAAIPGPDAAMWLRMQATYDAWQAEQRIDVSYIQRYSIKGTAAQDLFNQDS</sequence>
<protein>
    <submittedName>
        <fullName evidence="3">Addiction module antidote protein, HigA family</fullName>
    </submittedName>
</protein>
<comment type="caution">
    <text evidence="3">The sequence shown here is derived from an EMBL/GenBank/DDBJ whole genome shotgun (WGS) entry which is preliminary data.</text>
</comment>
<dbReference type="InterPro" id="IPR001387">
    <property type="entry name" value="Cro/C1-type_HTH"/>
</dbReference>
<dbReference type="AlphaFoldDB" id="A0A227KRD2"/>
<accession>A0A227KRD2</accession>
<dbReference type="PROSITE" id="PS50943">
    <property type="entry name" value="HTH_CROC1"/>
    <property type="match status" value="1"/>
</dbReference>
<dbReference type="Proteomes" id="UP000214610">
    <property type="component" value="Unassembled WGS sequence"/>
</dbReference>
<dbReference type="GO" id="GO:0003677">
    <property type="term" value="F:DNA binding"/>
    <property type="evidence" value="ECO:0007669"/>
    <property type="project" value="UniProtKB-KW"/>
</dbReference>
<reference evidence="4" key="1">
    <citation type="submission" date="2017-05" db="EMBL/GenBank/DDBJ databases">
        <title>Improved OligoMM genomes.</title>
        <authorList>
            <person name="Garzetti D."/>
        </authorList>
    </citation>
    <scope>NUCLEOTIDE SEQUENCE [LARGE SCALE GENOMIC DNA]</scope>
    <source>
        <strain evidence="4">YL45</strain>
    </source>
</reference>
<feature type="domain" description="HTH cro/C1-type" evidence="2">
    <location>
        <begin position="14"/>
        <end position="69"/>
    </location>
</feature>
<dbReference type="InterPro" id="IPR010982">
    <property type="entry name" value="Lambda_DNA-bd_dom_sf"/>
</dbReference>
<dbReference type="CDD" id="cd00093">
    <property type="entry name" value="HTH_XRE"/>
    <property type="match status" value="1"/>
</dbReference>
<dbReference type="EMBL" id="NHMP01000001">
    <property type="protein sequence ID" value="OXE51052.1"/>
    <property type="molecule type" value="Genomic_DNA"/>
</dbReference>
<dbReference type="InterPro" id="IPR013430">
    <property type="entry name" value="Toxin_antidote_HigA"/>
</dbReference>
<dbReference type="RefSeq" id="WP_066591092.1">
    <property type="nucleotide sequence ID" value="NZ_CAJTBZ010000021.1"/>
</dbReference>
<dbReference type="Pfam" id="PF01381">
    <property type="entry name" value="HTH_3"/>
    <property type="match status" value="1"/>
</dbReference>
<dbReference type="PANTHER" id="PTHR36924:SF1">
    <property type="entry name" value="ANTITOXIN HIGA-1"/>
    <property type="match status" value="1"/>
</dbReference>
<dbReference type="PANTHER" id="PTHR36924">
    <property type="entry name" value="ANTITOXIN HIGA-1"/>
    <property type="match status" value="1"/>
</dbReference>